<dbReference type="EMBL" id="QCZG01000035">
    <property type="protein sequence ID" value="PWA08660.1"/>
    <property type="molecule type" value="Genomic_DNA"/>
</dbReference>
<dbReference type="Proteomes" id="UP000245998">
    <property type="component" value="Unassembled WGS sequence"/>
</dbReference>
<dbReference type="RefSeq" id="WP_116555633.1">
    <property type="nucleotide sequence ID" value="NZ_QCZG01000035.1"/>
</dbReference>
<evidence type="ECO:0000313" key="1">
    <source>
        <dbReference type="EMBL" id="PWA08660.1"/>
    </source>
</evidence>
<dbReference type="NCBIfam" id="NF047360">
    <property type="entry name" value="tail_chap_PVL"/>
    <property type="match status" value="1"/>
</dbReference>
<dbReference type="OrthoDB" id="2413964at2"/>
<keyword evidence="2" id="KW-1185">Reference proteome</keyword>
<accession>A0A2U1JTY0</accession>
<reference evidence="1 2" key="1">
    <citation type="submission" date="2018-04" db="EMBL/GenBank/DDBJ databases">
        <title>Camelliibacillus theae gen. nov., sp. nov., isolated from Pu'er tea.</title>
        <authorList>
            <person name="Niu L."/>
        </authorList>
    </citation>
    <scope>NUCLEOTIDE SEQUENCE [LARGE SCALE GENOMIC DNA]</scope>
    <source>
        <strain evidence="1 2">T8</strain>
    </source>
</reference>
<dbReference type="InterPro" id="IPR057006">
    <property type="entry name" value="Phage_TAC_19"/>
</dbReference>
<dbReference type="AlphaFoldDB" id="A0A2U1JTY0"/>
<gene>
    <name evidence="1" type="ORF">DCC39_14575</name>
</gene>
<name>A0A2U1JTY0_9BACI</name>
<comment type="caution">
    <text evidence="1">The sequence shown here is derived from an EMBL/GenBank/DDBJ whole genome shotgun (WGS) entry which is preliminary data.</text>
</comment>
<evidence type="ECO:0008006" key="3">
    <source>
        <dbReference type="Google" id="ProtNLM"/>
    </source>
</evidence>
<sequence>MANLKRNMIELIKNPEEVIKGGEPEFDKYWTSPFIPLDVTLEAVDFAEKLENGEITGSESILEMADFVAQKIFNGQFTKDDIRQRLHAPDAIDELQSQIFFVARGEQSDATKKFLEKKR</sequence>
<proteinExistence type="predicted"/>
<dbReference type="Pfam" id="PF23857">
    <property type="entry name" value="Phage_TAC_19"/>
    <property type="match status" value="1"/>
</dbReference>
<organism evidence="1 2">
    <name type="scientific">Pueribacillus theae</name>
    <dbReference type="NCBI Taxonomy" id="2171751"/>
    <lineage>
        <taxon>Bacteria</taxon>
        <taxon>Bacillati</taxon>
        <taxon>Bacillota</taxon>
        <taxon>Bacilli</taxon>
        <taxon>Bacillales</taxon>
        <taxon>Bacillaceae</taxon>
        <taxon>Pueribacillus</taxon>
    </lineage>
</organism>
<protein>
    <recommendedName>
        <fullName evidence="3">Phage protein</fullName>
    </recommendedName>
</protein>
<evidence type="ECO:0000313" key="2">
    <source>
        <dbReference type="Proteomes" id="UP000245998"/>
    </source>
</evidence>